<evidence type="ECO:0000256" key="7">
    <source>
        <dbReference type="SAM" id="MobiDB-lite"/>
    </source>
</evidence>
<comment type="similarity">
    <text evidence="2">Belongs to the PhoH family.</text>
</comment>
<evidence type="ECO:0000313" key="9">
    <source>
        <dbReference type="EMBL" id="CAB4191192.1"/>
    </source>
</evidence>
<name>A0A6J5R5U6_9CAUD</name>
<comment type="subcellular location">
    <subcellularLocation>
        <location evidence="1">Cytoplasm</location>
    </subcellularLocation>
</comment>
<feature type="region of interest" description="Disordered" evidence="7">
    <location>
        <begin position="1"/>
        <end position="31"/>
    </location>
</feature>
<evidence type="ECO:0000256" key="3">
    <source>
        <dbReference type="ARBA" id="ARBA00022490"/>
    </source>
</evidence>
<dbReference type="InterPro" id="IPR027417">
    <property type="entry name" value="P-loop_NTPase"/>
</dbReference>
<proteinExistence type="inferred from homology"/>
<dbReference type="InterPro" id="IPR003714">
    <property type="entry name" value="PhoH"/>
</dbReference>
<evidence type="ECO:0000256" key="2">
    <source>
        <dbReference type="ARBA" id="ARBA00010393"/>
    </source>
</evidence>
<evidence type="ECO:0000259" key="8">
    <source>
        <dbReference type="Pfam" id="PF02562"/>
    </source>
</evidence>
<gene>
    <name evidence="9" type="ORF">UFOVP1229_10</name>
</gene>
<evidence type="ECO:0000256" key="6">
    <source>
        <dbReference type="ARBA" id="ARBA00039970"/>
    </source>
</evidence>
<keyword evidence="3" id="KW-0963">Cytoplasm</keyword>
<dbReference type="Pfam" id="PF02562">
    <property type="entry name" value="PhoH"/>
    <property type="match status" value="1"/>
</dbReference>
<evidence type="ECO:0000256" key="4">
    <source>
        <dbReference type="ARBA" id="ARBA00022741"/>
    </source>
</evidence>
<dbReference type="SUPFAM" id="SSF52540">
    <property type="entry name" value="P-loop containing nucleoside triphosphate hydrolases"/>
    <property type="match status" value="1"/>
</dbReference>
<feature type="domain" description="PhoH-like protein" evidence="8">
    <location>
        <begin position="36"/>
        <end position="242"/>
    </location>
</feature>
<keyword evidence="5" id="KW-0067">ATP-binding</keyword>
<sequence>MPRKPVRRPVKRKDVSAPESMKPPQEWSGPTLKRAIKPKTKNHAAYLKSMADNTITFALGPAGGGKTYMAVGYASSLLAAGAIKKIVLCRPMVQAGETDEIGFLPGDVSLKAGPFMAPLTDALLDFFSSQDIDRLMESGALQVLPISLMRGKSLRSSFVIVDEAQNCTAKQVRLVLTRIEAGCKVVLAGDQGQSDISHIHPIDEIADWLTGTIAGPPIAGIGRIKFDYVDNQRDPLITEIDKRMSSRI</sequence>
<reference evidence="9" key="1">
    <citation type="submission" date="2020-05" db="EMBL/GenBank/DDBJ databases">
        <authorList>
            <person name="Chiriac C."/>
            <person name="Salcher M."/>
            <person name="Ghai R."/>
            <person name="Kavagutti S V."/>
        </authorList>
    </citation>
    <scope>NUCLEOTIDE SEQUENCE</scope>
</reference>
<dbReference type="Gene3D" id="3.40.50.300">
    <property type="entry name" value="P-loop containing nucleotide triphosphate hydrolases"/>
    <property type="match status" value="1"/>
</dbReference>
<evidence type="ECO:0000256" key="5">
    <source>
        <dbReference type="ARBA" id="ARBA00022840"/>
    </source>
</evidence>
<protein>
    <recommendedName>
        <fullName evidence="6">PhoH-like protein</fullName>
    </recommendedName>
</protein>
<keyword evidence="4" id="KW-0547">Nucleotide-binding</keyword>
<organism evidence="9">
    <name type="scientific">uncultured Caudovirales phage</name>
    <dbReference type="NCBI Taxonomy" id="2100421"/>
    <lineage>
        <taxon>Viruses</taxon>
        <taxon>Duplodnaviria</taxon>
        <taxon>Heunggongvirae</taxon>
        <taxon>Uroviricota</taxon>
        <taxon>Caudoviricetes</taxon>
        <taxon>Peduoviridae</taxon>
        <taxon>Maltschvirus</taxon>
        <taxon>Maltschvirus maltsch</taxon>
    </lineage>
</organism>
<dbReference type="GO" id="GO:0005524">
    <property type="term" value="F:ATP binding"/>
    <property type="evidence" value="ECO:0007669"/>
    <property type="project" value="UniProtKB-KW"/>
</dbReference>
<feature type="compositionally biased region" description="Basic residues" evidence="7">
    <location>
        <begin position="1"/>
        <end position="11"/>
    </location>
</feature>
<accession>A0A6J5R5U6</accession>
<evidence type="ECO:0000256" key="1">
    <source>
        <dbReference type="ARBA" id="ARBA00004496"/>
    </source>
</evidence>
<dbReference type="PANTHER" id="PTHR30473">
    <property type="entry name" value="PROTEIN PHOH"/>
    <property type="match status" value="1"/>
</dbReference>
<dbReference type="InterPro" id="IPR051451">
    <property type="entry name" value="PhoH2-like"/>
</dbReference>
<dbReference type="PANTHER" id="PTHR30473:SF1">
    <property type="entry name" value="PHOH-LIKE PROTEIN"/>
    <property type="match status" value="1"/>
</dbReference>
<dbReference type="EMBL" id="LR797178">
    <property type="protein sequence ID" value="CAB4191192.1"/>
    <property type="molecule type" value="Genomic_DNA"/>
</dbReference>